<feature type="region of interest" description="Disordered" evidence="1">
    <location>
        <begin position="127"/>
        <end position="147"/>
    </location>
</feature>
<comment type="caution">
    <text evidence="2">The sequence shown here is derived from an EMBL/GenBank/DDBJ whole genome shotgun (WGS) entry which is preliminary data.</text>
</comment>
<protein>
    <submittedName>
        <fullName evidence="2">(apollo) hypothetical protein</fullName>
    </submittedName>
</protein>
<dbReference type="EMBL" id="CAJQZP010001176">
    <property type="protein sequence ID" value="CAG5026148.1"/>
    <property type="molecule type" value="Genomic_DNA"/>
</dbReference>
<sequence>MASQVEYTILRTVRSPILKENDSDRKEFPVAKNLKQKHIFRYLFIVTGNACKERWTRIRDNHRKALNLRKTKSGQAASKVKAPKFSQELSFLIPYLNDEEERRSNLSPRSANNNEETQLQLLNELGYPDNHVSSDAHSEQSMQSLVSSRIIRKKSSFATSKASKDQLQPA</sequence>
<proteinExistence type="predicted"/>
<dbReference type="OrthoDB" id="8062432at2759"/>
<name>A0A8S3XJJ4_PARAO</name>
<keyword evidence="3" id="KW-1185">Reference proteome</keyword>
<evidence type="ECO:0000313" key="3">
    <source>
        <dbReference type="Proteomes" id="UP000691718"/>
    </source>
</evidence>
<dbReference type="Proteomes" id="UP000691718">
    <property type="component" value="Unassembled WGS sequence"/>
</dbReference>
<gene>
    <name evidence="2" type="ORF">PAPOLLO_LOCUS18540</name>
</gene>
<evidence type="ECO:0000313" key="2">
    <source>
        <dbReference type="EMBL" id="CAG5026148.1"/>
    </source>
</evidence>
<dbReference type="AlphaFoldDB" id="A0A8S3XJJ4"/>
<evidence type="ECO:0000256" key="1">
    <source>
        <dbReference type="SAM" id="MobiDB-lite"/>
    </source>
</evidence>
<accession>A0A8S3XJJ4</accession>
<organism evidence="2 3">
    <name type="scientific">Parnassius apollo</name>
    <name type="common">Apollo butterfly</name>
    <name type="synonym">Papilio apollo</name>
    <dbReference type="NCBI Taxonomy" id="110799"/>
    <lineage>
        <taxon>Eukaryota</taxon>
        <taxon>Metazoa</taxon>
        <taxon>Ecdysozoa</taxon>
        <taxon>Arthropoda</taxon>
        <taxon>Hexapoda</taxon>
        <taxon>Insecta</taxon>
        <taxon>Pterygota</taxon>
        <taxon>Neoptera</taxon>
        <taxon>Endopterygota</taxon>
        <taxon>Lepidoptera</taxon>
        <taxon>Glossata</taxon>
        <taxon>Ditrysia</taxon>
        <taxon>Papilionoidea</taxon>
        <taxon>Papilionidae</taxon>
        <taxon>Parnassiinae</taxon>
        <taxon>Parnassini</taxon>
        <taxon>Parnassius</taxon>
        <taxon>Parnassius</taxon>
    </lineage>
</organism>
<reference evidence="2" key="1">
    <citation type="submission" date="2021-04" db="EMBL/GenBank/DDBJ databases">
        <authorList>
            <person name="Tunstrom K."/>
        </authorList>
    </citation>
    <scope>NUCLEOTIDE SEQUENCE</scope>
</reference>